<keyword evidence="2" id="KW-1185">Reference proteome</keyword>
<dbReference type="EMBL" id="JBHULE010000022">
    <property type="protein sequence ID" value="MFD2564785.1"/>
    <property type="molecule type" value="Genomic_DNA"/>
</dbReference>
<accession>A0ABW5LJ12</accession>
<evidence type="ECO:0000313" key="1">
    <source>
        <dbReference type="EMBL" id="MFD2564785.1"/>
    </source>
</evidence>
<gene>
    <name evidence="1" type="ORF">ACFSR1_19050</name>
</gene>
<reference evidence="2" key="1">
    <citation type="journal article" date="2019" name="Int. J. Syst. Evol. Microbiol.">
        <title>The Global Catalogue of Microorganisms (GCM) 10K type strain sequencing project: providing services to taxonomists for standard genome sequencing and annotation.</title>
        <authorList>
            <consortium name="The Broad Institute Genomics Platform"/>
            <consortium name="The Broad Institute Genome Sequencing Center for Infectious Disease"/>
            <person name="Wu L."/>
            <person name="Ma J."/>
        </authorList>
    </citation>
    <scope>NUCLEOTIDE SEQUENCE [LARGE SCALE GENOMIC DNA]</scope>
    <source>
        <strain evidence="2">KCTC 52274</strain>
    </source>
</reference>
<dbReference type="RefSeq" id="WP_378294644.1">
    <property type="nucleotide sequence ID" value="NZ_JBHULE010000022.1"/>
</dbReference>
<name>A0ABW5LJ12_9FLAO</name>
<evidence type="ECO:0000313" key="2">
    <source>
        <dbReference type="Proteomes" id="UP001597319"/>
    </source>
</evidence>
<organism evidence="1 2">
    <name type="scientific">Aquimarina rubra</name>
    <dbReference type="NCBI Taxonomy" id="1920033"/>
    <lineage>
        <taxon>Bacteria</taxon>
        <taxon>Pseudomonadati</taxon>
        <taxon>Bacteroidota</taxon>
        <taxon>Flavobacteriia</taxon>
        <taxon>Flavobacteriales</taxon>
        <taxon>Flavobacteriaceae</taxon>
        <taxon>Aquimarina</taxon>
    </lineage>
</organism>
<proteinExistence type="predicted"/>
<evidence type="ECO:0008006" key="3">
    <source>
        <dbReference type="Google" id="ProtNLM"/>
    </source>
</evidence>
<protein>
    <recommendedName>
        <fullName evidence="3">SMI1/KNR4 family protein</fullName>
    </recommendedName>
</protein>
<comment type="caution">
    <text evidence="1">The sequence shown here is derived from an EMBL/GenBank/DDBJ whole genome shotgun (WGS) entry which is preliminary data.</text>
</comment>
<dbReference type="Proteomes" id="UP001597319">
    <property type="component" value="Unassembled WGS sequence"/>
</dbReference>
<sequence length="251" mass="29969">MNFELLDKLSELLQENKLERAIELSESKLNELPTTEFHKVLNKNLLHLKPNLAIYLESFNSSASNYFKKKPKQKKDGFLKKIFGKKEKEIEFNPNRNLQAVYCEMNGFSINYDLWFIDLFAFDFYNGIDLEDLDWLCDFEFDSENSLTITGFEELQSAFKNYMENSEKKDENEKKSMEICELIIILKLQELFKHTFIENKNKDWTEIPMLVTAHDYELIYKVEKSLQTTLYVKPEQSLMLDRKVISFLQWR</sequence>